<evidence type="ECO:0000256" key="6">
    <source>
        <dbReference type="ARBA" id="ARBA00023143"/>
    </source>
</evidence>
<dbReference type="GO" id="GO:0005576">
    <property type="term" value="C:extracellular region"/>
    <property type="evidence" value="ECO:0007669"/>
    <property type="project" value="UniProtKB-SubCell"/>
</dbReference>
<dbReference type="PRINTS" id="PR01005">
    <property type="entry name" value="FLGHOOKAP1"/>
</dbReference>
<evidence type="ECO:0000259" key="11">
    <source>
        <dbReference type="Pfam" id="PF22638"/>
    </source>
</evidence>
<dbReference type="Pfam" id="PF00460">
    <property type="entry name" value="Flg_bb_rod"/>
    <property type="match status" value="1"/>
</dbReference>
<keyword evidence="6 7" id="KW-0975">Bacterial flagellum</keyword>
<sequence length="548" mass="57997">MSGILGTAISGLMAFQRSLDTTSHNIANVNTEGYSRQRVELAAKPAQFIGSGYMGAGVQVTDITRSYDQFISGQLRSSASAFGEADKLQSMARQVDFIVANDETGLAFSLSGFFKSVNDVAGDPTSIPARQVMLGEADSLANHFNMMAGQLDSLRNQVNVDMQSMVNEINLLASGIADLNKRIASDIGQSSGSKMPNDLLDGRDLMLQKLSTLTNVSVLDQQDGSVSVFIGQGQSLVLGMNASTVSLKPSNSEPERQQVLIGDQNVSKFITGGQLAGVMRFRDEILNPAQQQLGLVAAGLSVRFNDLHKEGSDLNGDDGLDLFSMGNPEIAVIGDDTFPGGGAVSAVFDPATINQLKASDYRLDYIGGSYSLTRLSDNVNIPISGTFPETVGGIDIDVTTAPTGDASFLIRPTYNAAKNIKTEIKDPALIAAAEQVPPGGTALPGDNRNALKLADLESGAFMTGGRSLTQTYGQLVSQIGVAAHSANVSRSAQEILFNRASQARENLAGVNLDEEAANLIKYQNSYQAAAQAVNVARTVFDTMLNAFR</sequence>
<evidence type="ECO:0000313" key="13">
    <source>
        <dbReference type="Proteomes" id="UP000305881"/>
    </source>
</evidence>
<dbReference type="PANTHER" id="PTHR30033">
    <property type="entry name" value="FLAGELLAR HOOK-ASSOCIATED PROTEIN 1"/>
    <property type="match status" value="1"/>
</dbReference>
<comment type="similarity">
    <text evidence="3 7">Belongs to the flagella basal body rod proteins family.</text>
</comment>
<dbReference type="RefSeq" id="WP_040575370.1">
    <property type="nucleotide sequence ID" value="NZ_CP035467.1"/>
</dbReference>
<protein>
    <recommendedName>
        <fullName evidence="4 7">Flagellar hook-associated protein 1</fullName>
        <shortName evidence="7">HAP1</shortName>
    </recommendedName>
</protein>
<feature type="domain" description="Flagellar hook-associated protein 1 D2-like" evidence="10">
    <location>
        <begin position="354"/>
        <end position="412"/>
    </location>
</feature>
<feature type="domain" description="Flagellar basal-body/hook protein C-terminal" evidence="9">
    <location>
        <begin position="508"/>
        <end position="545"/>
    </location>
</feature>
<dbReference type="KEGG" id="mbur:EQU24_16805"/>
<dbReference type="SUPFAM" id="SSF64518">
    <property type="entry name" value="Phase 1 flagellin"/>
    <property type="match status" value="1"/>
</dbReference>
<keyword evidence="12" id="KW-0969">Cilium</keyword>
<dbReference type="InterPro" id="IPR002371">
    <property type="entry name" value="FlgK"/>
</dbReference>
<feature type="domain" description="Flagellar hook-associated protein FlgK helical" evidence="11">
    <location>
        <begin position="93"/>
        <end position="323"/>
    </location>
</feature>
<dbReference type="GO" id="GO:0044780">
    <property type="term" value="P:bacterial-type flagellum assembly"/>
    <property type="evidence" value="ECO:0007669"/>
    <property type="project" value="InterPro"/>
</dbReference>
<dbReference type="NCBIfam" id="TIGR02492">
    <property type="entry name" value="flgK_ends"/>
    <property type="match status" value="1"/>
</dbReference>
<dbReference type="OrthoDB" id="9802553at2"/>
<dbReference type="GO" id="GO:0009424">
    <property type="term" value="C:bacterial-type flagellum hook"/>
    <property type="evidence" value="ECO:0007669"/>
    <property type="project" value="UniProtKB-UniRule"/>
</dbReference>
<evidence type="ECO:0000256" key="5">
    <source>
        <dbReference type="ARBA" id="ARBA00022525"/>
    </source>
</evidence>
<evidence type="ECO:0000256" key="1">
    <source>
        <dbReference type="ARBA" id="ARBA00004365"/>
    </source>
</evidence>
<evidence type="ECO:0000256" key="3">
    <source>
        <dbReference type="ARBA" id="ARBA00009677"/>
    </source>
</evidence>
<evidence type="ECO:0000259" key="10">
    <source>
        <dbReference type="Pfam" id="PF21158"/>
    </source>
</evidence>
<name>A0A4P9UVH9_METBY</name>
<dbReference type="Proteomes" id="UP000305881">
    <property type="component" value="Chromosome"/>
</dbReference>
<evidence type="ECO:0000256" key="7">
    <source>
        <dbReference type="RuleBase" id="RU362065"/>
    </source>
</evidence>
<comment type="subcellular location">
    <subcellularLocation>
        <location evidence="1 7">Bacterial flagellum</location>
    </subcellularLocation>
    <subcellularLocation>
        <location evidence="2 7">Secreted</location>
    </subcellularLocation>
</comment>
<dbReference type="InterPro" id="IPR049119">
    <property type="entry name" value="FlgK_D2-like"/>
</dbReference>
<dbReference type="Pfam" id="PF22638">
    <property type="entry name" value="FlgK_D1"/>
    <property type="match status" value="1"/>
</dbReference>
<keyword evidence="5 7" id="KW-0964">Secreted</keyword>
<dbReference type="InterPro" id="IPR053927">
    <property type="entry name" value="FlgK_helical"/>
</dbReference>
<organism evidence="12 13">
    <name type="scientific">Methylotuvimicrobium buryatense</name>
    <name type="common">Methylomicrobium buryatense</name>
    <dbReference type="NCBI Taxonomy" id="95641"/>
    <lineage>
        <taxon>Bacteria</taxon>
        <taxon>Pseudomonadati</taxon>
        <taxon>Pseudomonadota</taxon>
        <taxon>Gammaproteobacteria</taxon>
        <taxon>Methylococcales</taxon>
        <taxon>Methylococcaceae</taxon>
        <taxon>Methylotuvimicrobium</taxon>
    </lineage>
</organism>
<evidence type="ECO:0000256" key="4">
    <source>
        <dbReference type="ARBA" id="ARBA00016244"/>
    </source>
</evidence>
<keyword evidence="13" id="KW-1185">Reference proteome</keyword>
<reference evidence="13" key="1">
    <citation type="journal article" date="2019" name="J. Bacteriol.">
        <title>A Mutagenic Screen Identifies a TonB-Dependent Receptor Required for the Lanthanide Metal Switch in the Type I Methanotroph 'Methylotuvimicrobium buryatense' 5GB1C.</title>
        <authorList>
            <person name="Groom J.D."/>
            <person name="Ford S.M."/>
            <person name="Pesesky M.W."/>
            <person name="Lidstrom M.E."/>
        </authorList>
    </citation>
    <scope>NUCLEOTIDE SEQUENCE [LARGE SCALE GENOMIC DNA]</scope>
    <source>
        <strain evidence="13">5GB1C</strain>
    </source>
</reference>
<feature type="domain" description="Flagellar basal body rod protein N-terminal" evidence="8">
    <location>
        <begin position="7"/>
        <end position="34"/>
    </location>
</feature>
<accession>A0A4P9UVH9</accession>
<evidence type="ECO:0000256" key="2">
    <source>
        <dbReference type="ARBA" id="ARBA00004613"/>
    </source>
</evidence>
<dbReference type="EMBL" id="CP035467">
    <property type="protein sequence ID" value="QCW83716.1"/>
    <property type="molecule type" value="Genomic_DNA"/>
</dbReference>
<keyword evidence="12" id="KW-0282">Flagellum</keyword>
<dbReference type="STRING" id="675511.GCA_000341735_04091"/>
<evidence type="ECO:0000313" key="12">
    <source>
        <dbReference type="EMBL" id="QCW83716.1"/>
    </source>
</evidence>
<dbReference type="Pfam" id="PF21158">
    <property type="entry name" value="flgK_1st_1"/>
    <property type="match status" value="1"/>
</dbReference>
<dbReference type="Pfam" id="PF06429">
    <property type="entry name" value="Flg_bbr_C"/>
    <property type="match status" value="1"/>
</dbReference>
<dbReference type="GO" id="GO:0005198">
    <property type="term" value="F:structural molecule activity"/>
    <property type="evidence" value="ECO:0007669"/>
    <property type="project" value="UniProtKB-UniRule"/>
</dbReference>
<evidence type="ECO:0000259" key="9">
    <source>
        <dbReference type="Pfam" id="PF06429"/>
    </source>
</evidence>
<proteinExistence type="inferred from homology"/>
<gene>
    <name evidence="7 12" type="primary">flgK</name>
    <name evidence="12" type="ORF">EQU24_16805</name>
</gene>
<keyword evidence="12" id="KW-0966">Cell projection</keyword>
<dbReference type="PANTHER" id="PTHR30033:SF1">
    <property type="entry name" value="FLAGELLAR HOOK-ASSOCIATED PROTEIN 1"/>
    <property type="match status" value="1"/>
</dbReference>
<evidence type="ECO:0000259" key="8">
    <source>
        <dbReference type="Pfam" id="PF00460"/>
    </source>
</evidence>
<dbReference type="AlphaFoldDB" id="A0A4P9UVH9"/>
<dbReference type="InterPro" id="IPR001444">
    <property type="entry name" value="Flag_bb_rod_N"/>
</dbReference>
<dbReference type="InterPro" id="IPR010930">
    <property type="entry name" value="Flg_bb/hook_C_dom"/>
</dbReference>